<dbReference type="EMBL" id="HACM01012374">
    <property type="protein sequence ID" value="CRZ12816.1"/>
    <property type="molecule type" value="Transcribed_RNA"/>
</dbReference>
<accession>A0A0H5RGH7</accession>
<reference evidence="1" key="1">
    <citation type="submission" date="2015-04" db="EMBL/GenBank/DDBJ databases">
        <title>The genome sequence of the plant pathogenic Rhizarian Plasmodiophora brassicae reveals insights in its biotrophic life cycle and the origin of chitin synthesis.</title>
        <authorList>
            <person name="Schwelm A."/>
            <person name="Fogelqvist J."/>
            <person name="Knaust A."/>
            <person name="Julke S."/>
            <person name="Lilja T."/>
            <person name="Dhandapani V."/>
            <person name="Bonilla-Rosso G."/>
            <person name="Karlsson M."/>
            <person name="Shevchenko A."/>
            <person name="Choi S.R."/>
            <person name="Kim H.G."/>
            <person name="Park J.Y."/>
            <person name="Lim Y.P."/>
            <person name="Ludwig-Muller J."/>
            <person name="Dixelius C."/>
        </authorList>
    </citation>
    <scope>NUCLEOTIDE SEQUENCE</scope>
    <source>
        <tissue evidence="1">Potato root galls</tissue>
    </source>
</reference>
<dbReference type="AlphaFoldDB" id="A0A0H5RGH7"/>
<proteinExistence type="predicted"/>
<evidence type="ECO:0000313" key="1">
    <source>
        <dbReference type="EMBL" id="CRZ12816.1"/>
    </source>
</evidence>
<protein>
    <submittedName>
        <fullName evidence="1">Uncharacterized protein</fullName>
    </submittedName>
</protein>
<name>A0A0H5RGH7_9EUKA</name>
<sequence>INTRRDTQRSTTGNHASVHCIFGTTTNSARTWAGILRGKRAFGPSGLNLTDQWITQAQYKISTQLPLLGFLFCDFTSSSPLFYRLKSVICHLSFLIENKR</sequence>
<organism evidence="1">
    <name type="scientific">Spongospora subterranea</name>
    <dbReference type="NCBI Taxonomy" id="70186"/>
    <lineage>
        <taxon>Eukaryota</taxon>
        <taxon>Sar</taxon>
        <taxon>Rhizaria</taxon>
        <taxon>Endomyxa</taxon>
        <taxon>Phytomyxea</taxon>
        <taxon>Plasmodiophorida</taxon>
        <taxon>Plasmodiophoridae</taxon>
        <taxon>Spongospora</taxon>
    </lineage>
</organism>
<feature type="non-terminal residue" evidence="1">
    <location>
        <position position="1"/>
    </location>
</feature>
<feature type="non-terminal residue" evidence="1">
    <location>
        <position position="100"/>
    </location>
</feature>